<proteinExistence type="inferred from homology"/>
<evidence type="ECO:0000256" key="2">
    <source>
        <dbReference type="ARBA" id="ARBA00005947"/>
    </source>
</evidence>
<dbReference type="PRINTS" id="PR01270">
    <property type="entry name" value="HDASUPER"/>
</dbReference>
<keyword evidence="16" id="KW-1185">Reference proteome</keyword>
<name>A0A9P0H6A3_NEZVI</name>
<evidence type="ECO:0000256" key="3">
    <source>
        <dbReference type="ARBA" id="ARBA00012111"/>
    </source>
</evidence>
<dbReference type="GO" id="GO:0000118">
    <property type="term" value="C:histone deacetylase complex"/>
    <property type="evidence" value="ECO:0007669"/>
    <property type="project" value="TreeGrafter"/>
</dbReference>
<sequence>MVEKKFPKTLENNKYPIVYSEFYNIRFLGLEKFHNFNAKKWKKTFERLKELISIDEDETFEPNPVHKQELSLVHTKDYLKSLKRSWNVAKILEAPFLSFLPNIIVRRYYLRPMRYQTQGTIMACELALKRGWAINLGGGFHHCSANQGGGFCLYADISIAIRHLFNSFPQVVKKVMIVDVDAHQGNGYQLDFFGHPCVYIMDVYNQHIYPLDFNARKAIHCKVEVNFFIKDQDYLPRLRKGLETSLREFQPDILIYNAGTDVLEGDCLGMLYLSPSAVVLRDEFVFRKAMEKHIPIVMLTGGGYTKNSVNATADSIANLIRLGIIERT</sequence>
<keyword evidence="5" id="KW-0378">Hydrolase</keyword>
<evidence type="ECO:0000313" key="16">
    <source>
        <dbReference type="Proteomes" id="UP001152798"/>
    </source>
</evidence>
<comment type="subcellular location">
    <subcellularLocation>
        <location evidence="1">Nucleus</location>
    </subcellularLocation>
</comment>
<dbReference type="Proteomes" id="UP001152798">
    <property type="component" value="Chromosome 3"/>
</dbReference>
<dbReference type="PANTHER" id="PTHR10625:SF23">
    <property type="entry name" value="HISTONE DEACETYLASE 11"/>
    <property type="match status" value="1"/>
</dbReference>
<accession>A0A9P0H6A3</accession>
<dbReference type="OrthoDB" id="437693at2759"/>
<dbReference type="InterPro" id="IPR023801">
    <property type="entry name" value="His_deacetylse_dom"/>
</dbReference>
<comment type="subunit">
    <text evidence="12">Interacts with HDAC6.</text>
</comment>
<dbReference type="EMBL" id="OV725079">
    <property type="protein sequence ID" value="CAH1396270.1"/>
    <property type="molecule type" value="Genomic_DNA"/>
</dbReference>
<keyword evidence="8" id="KW-0804">Transcription</keyword>
<evidence type="ECO:0000256" key="13">
    <source>
        <dbReference type="ARBA" id="ARBA00072450"/>
    </source>
</evidence>
<keyword evidence="6" id="KW-0156">Chromatin regulator</keyword>
<dbReference type="EC" id="3.5.1.98" evidence="3"/>
<evidence type="ECO:0000259" key="14">
    <source>
        <dbReference type="Pfam" id="PF00850"/>
    </source>
</evidence>
<dbReference type="FunFam" id="3.40.800.20:FF:000009">
    <property type="entry name" value="Histone deacetylase 11"/>
    <property type="match status" value="1"/>
</dbReference>
<dbReference type="InterPro" id="IPR044150">
    <property type="entry name" value="HDAC_classIV"/>
</dbReference>
<feature type="domain" description="Histone deacetylase" evidence="14">
    <location>
        <begin position="34"/>
        <end position="317"/>
    </location>
</feature>
<dbReference type="InterPro" id="IPR037138">
    <property type="entry name" value="His_deacetylse_dom_sf"/>
</dbReference>
<dbReference type="InterPro" id="IPR023696">
    <property type="entry name" value="Ureohydrolase_dom_sf"/>
</dbReference>
<dbReference type="Pfam" id="PF00850">
    <property type="entry name" value="Hist_deacetyl"/>
    <property type="match status" value="1"/>
</dbReference>
<evidence type="ECO:0000256" key="7">
    <source>
        <dbReference type="ARBA" id="ARBA00023015"/>
    </source>
</evidence>
<reference evidence="15" key="1">
    <citation type="submission" date="2022-01" db="EMBL/GenBank/DDBJ databases">
        <authorList>
            <person name="King R."/>
        </authorList>
    </citation>
    <scope>NUCLEOTIDE SEQUENCE</scope>
</reference>
<comment type="function">
    <text evidence="11">Responsible for the deacetylation of lysine residues on the N-terminal part of the core histones (H2A, H2B, H3 and H4). Histone deacetylation gives a tag for epigenetic repression and plays an important role in transcriptional regulation, cell cycle progression and developmental events. Histone deacetylases act via the formation of large multiprotein complexes.</text>
</comment>
<keyword evidence="4" id="KW-0678">Repressor</keyword>
<evidence type="ECO:0000256" key="8">
    <source>
        <dbReference type="ARBA" id="ARBA00023163"/>
    </source>
</evidence>
<evidence type="ECO:0000256" key="5">
    <source>
        <dbReference type="ARBA" id="ARBA00022801"/>
    </source>
</evidence>
<evidence type="ECO:0000256" key="6">
    <source>
        <dbReference type="ARBA" id="ARBA00022853"/>
    </source>
</evidence>
<keyword evidence="7" id="KW-0805">Transcription regulation</keyword>
<dbReference type="CDD" id="cd09993">
    <property type="entry name" value="HDAC_classIV"/>
    <property type="match status" value="1"/>
</dbReference>
<evidence type="ECO:0000256" key="9">
    <source>
        <dbReference type="ARBA" id="ARBA00023242"/>
    </source>
</evidence>
<dbReference type="InterPro" id="IPR000286">
    <property type="entry name" value="HDACs"/>
</dbReference>
<gene>
    <name evidence="15" type="ORF">NEZAVI_LOCUS6372</name>
</gene>
<evidence type="ECO:0000256" key="4">
    <source>
        <dbReference type="ARBA" id="ARBA00022491"/>
    </source>
</evidence>
<evidence type="ECO:0000256" key="11">
    <source>
        <dbReference type="ARBA" id="ARBA00059784"/>
    </source>
</evidence>
<comment type="similarity">
    <text evidence="2">Belongs to the histone deacetylase family.</text>
</comment>
<comment type="catalytic activity">
    <reaction evidence="10">
        <text>N(6)-acetyl-L-lysyl-[histone] + H2O = L-lysyl-[histone] + acetate</text>
        <dbReference type="Rhea" id="RHEA:58196"/>
        <dbReference type="Rhea" id="RHEA-COMP:9845"/>
        <dbReference type="Rhea" id="RHEA-COMP:11338"/>
        <dbReference type="ChEBI" id="CHEBI:15377"/>
        <dbReference type="ChEBI" id="CHEBI:29969"/>
        <dbReference type="ChEBI" id="CHEBI:30089"/>
        <dbReference type="ChEBI" id="CHEBI:61930"/>
        <dbReference type="EC" id="3.5.1.98"/>
    </reaction>
</comment>
<organism evidence="15 16">
    <name type="scientific">Nezara viridula</name>
    <name type="common">Southern green stink bug</name>
    <name type="synonym">Cimex viridulus</name>
    <dbReference type="NCBI Taxonomy" id="85310"/>
    <lineage>
        <taxon>Eukaryota</taxon>
        <taxon>Metazoa</taxon>
        <taxon>Ecdysozoa</taxon>
        <taxon>Arthropoda</taxon>
        <taxon>Hexapoda</taxon>
        <taxon>Insecta</taxon>
        <taxon>Pterygota</taxon>
        <taxon>Neoptera</taxon>
        <taxon>Paraneoptera</taxon>
        <taxon>Hemiptera</taxon>
        <taxon>Heteroptera</taxon>
        <taxon>Panheteroptera</taxon>
        <taxon>Pentatomomorpha</taxon>
        <taxon>Pentatomoidea</taxon>
        <taxon>Pentatomidae</taxon>
        <taxon>Pentatominae</taxon>
        <taxon>Nezara</taxon>
    </lineage>
</organism>
<evidence type="ECO:0000256" key="1">
    <source>
        <dbReference type="ARBA" id="ARBA00004123"/>
    </source>
</evidence>
<dbReference type="AlphaFoldDB" id="A0A9P0H6A3"/>
<dbReference type="PANTHER" id="PTHR10625">
    <property type="entry name" value="HISTONE DEACETYLASE HDAC1-RELATED"/>
    <property type="match status" value="1"/>
</dbReference>
<protein>
    <recommendedName>
        <fullName evidence="13">Histone deacetylase 11</fullName>
        <ecNumber evidence="3">3.5.1.98</ecNumber>
    </recommendedName>
</protein>
<dbReference type="GO" id="GO:0141221">
    <property type="term" value="F:histone deacetylase activity, hydrolytic mechanism"/>
    <property type="evidence" value="ECO:0007669"/>
    <property type="project" value="UniProtKB-EC"/>
</dbReference>
<keyword evidence="9" id="KW-0539">Nucleus</keyword>
<evidence type="ECO:0000256" key="10">
    <source>
        <dbReference type="ARBA" id="ARBA00048287"/>
    </source>
</evidence>
<evidence type="ECO:0000256" key="12">
    <source>
        <dbReference type="ARBA" id="ARBA00065154"/>
    </source>
</evidence>
<evidence type="ECO:0000313" key="15">
    <source>
        <dbReference type="EMBL" id="CAH1396270.1"/>
    </source>
</evidence>
<dbReference type="Gene3D" id="3.40.800.20">
    <property type="entry name" value="Histone deacetylase domain"/>
    <property type="match status" value="1"/>
</dbReference>
<dbReference type="SUPFAM" id="SSF52768">
    <property type="entry name" value="Arginase/deacetylase"/>
    <property type="match status" value="1"/>
</dbReference>
<dbReference type="GO" id="GO:0040029">
    <property type="term" value="P:epigenetic regulation of gene expression"/>
    <property type="evidence" value="ECO:0007669"/>
    <property type="project" value="TreeGrafter"/>
</dbReference>